<dbReference type="STRING" id="363754.RHSP_64919"/>
<organism evidence="5 6">
    <name type="scientific">Rhizobium freirei PRF 81</name>
    <dbReference type="NCBI Taxonomy" id="363754"/>
    <lineage>
        <taxon>Bacteria</taxon>
        <taxon>Pseudomonadati</taxon>
        <taxon>Pseudomonadota</taxon>
        <taxon>Alphaproteobacteria</taxon>
        <taxon>Hyphomicrobiales</taxon>
        <taxon>Rhizobiaceae</taxon>
        <taxon>Rhizobium/Agrobacterium group</taxon>
        <taxon>Rhizobium</taxon>
    </lineage>
</organism>
<keyword evidence="3" id="KW-0804">Transcription</keyword>
<dbReference type="InterPro" id="IPR000485">
    <property type="entry name" value="AsnC-type_HTH_dom"/>
</dbReference>
<dbReference type="CDD" id="cd00090">
    <property type="entry name" value="HTH_ARSR"/>
    <property type="match status" value="1"/>
</dbReference>
<dbReference type="PANTHER" id="PTHR30154:SF34">
    <property type="entry name" value="TRANSCRIPTIONAL REGULATOR AZLB"/>
    <property type="match status" value="1"/>
</dbReference>
<dbReference type="SUPFAM" id="SSF46785">
    <property type="entry name" value="Winged helix' DNA-binding domain"/>
    <property type="match status" value="1"/>
</dbReference>
<keyword evidence="1" id="KW-0805">Transcription regulation</keyword>
<keyword evidence="2" id="KW-0238">DNA-binding</keyword>
<comment type="caution">
    <text evidence="5">The sequence shown here is derived from an EMBL/GenBank/DDBJ whole genome shotgun (WGS) entry which is preliminary data.</text>
</comment>
<evidence type="ECO:0000259" key="4">
    <source>
        <dbReference type="PROSITE" id="PS50956"/>
    </source>
</evidence>
<evidence type="ECO:0000256" key="2">
    <source>
        <dbReference type="ARBA" id="ARBA00023125"/>
    </source>
</evidence>
<accession>N6UEK2</accession>
<proteinExistence type="predicted"/>
<dbReference type="AlphaFoldDB" id="N6UEK2"/>
<dbReference type="Gene3D" id="3.30.70.920">
    <property type="match status" value="1"/>
</dbReference>
<dbReference type="InterPro" id="IPR011008">
    <property type="entry name" value="Dimeric_a/b-barrel"/>
</dbReference>
<dbReference type="SUPFAM" id="SSF54909">
    <property type="entry name" value="Dimeric alpha+beta barrel"/>
    <property type="match status" value="1"/>
</dbReference>
<dbReference type="GO" id="GO:0043565">
    <property type="term" value="F:sequence-specific DNA binding"/>
    <property type="evidence" value="ECO:0007669"/>
    <property type="project" value="InterPro"/>
</dbReference>
<dbReference type="InterPro" id="IPR036390">
    <property type="entry name" value="WH_DNA-bd_sf"/>
</dbReference>
<gene>
    <name evidence="5" type="ORF">RHSP_64919</name>
</gene>
<keyword evidence="6" id="KW-1185">Reference proteome</keyword>
<dbReference type="Gene3D" id="1.10.10.10">
    <property type="entry name" value="Winged helix-like DNA-binding domain superfamily/Winged helix DNA-binding domain"/>
    <property type="match status" value="1"/>
</dbReference>
<dbReference type="RefSeq" id="WP_004111254.1">
    <property type="nucleotide sequence ID" value="NZ_AQHN01000016.1"/>
</dbReference>
<dbReference type="SMART" id="SM00344">
    <property type="entry name" value="HTH_ASNC"/>
    <property type="match status" value="1"/>
</dbReference>
<dbReference type="InterPro" id="IPR036388">
    <property type="entry name" value="WH-like_DNA-bd_sf"/>
</dbReference>
<dbReference type="InterPro" id="IPR019888">
    <property type="entry name" value="Tscrpt_reg_AsnC-like"/>
</dbReference>
<dbReference type="OrthoDB" id="9813313at2"/>
<dbReference type="GO" id="GO:0005829">
    <property type="term" value="C:cytosol"/>
    <property type="evidence" value="ECO:0007669"/>
    <property type="project" value="TreeGrafter"/>
</dbReference>
<dbReference type="PRINTS" id="PR00033">
    <property type="entry name" value="HTHASNC"/>
</dbReference>
<name>N6UEK2_9HYPH</name>
<evidence type="ECO:0000256" key="1">
    <source>
        <dbReference type="ARBA" id="ARBA00023015"/>
    </source>
</evidence>
<dbReference type="EMBL" id="AQHN01000016">
    <property type="protein sequence ID" value="ENN88578.1"/>
    <property type="molecule type" value="Genomic_DNA"/>
</dbReference>
<dbReference type="PROSITE" id="PS50956">
    <property type="entry name" value="HTH_ASNC_2"/>
    <property type="match status" value="1"/>
</dbReference>
<evidence type="ECO:0000313" key="5">
    <source>
        <dbReference type="EMBL" id="ENN88578.1"/>
    </source>
</evidence>
<dbReference type="InterPro" id="IPR011991">
    <property type="entry name" value="ArsR-like_HTH"/>
</dbReference>
<evidence type="ECO:0000256" key="3">
    <source>
        <dbReference type="ARBA" id="ARBA00023163"/>
    </source>
</evidence>
<reference evidence="5 6" key="1">
    <citation type="journal article" date="2012" name="BMC Genomics">
        <title>Genomic basis of broad host range and environmental adaptability of Rhizobium tropici CIAT 899 and Rhizobium sp. PRF 81 which are used in inoculants for common bean (Phaseolus vulgaris L.).</title>
        <authorList>
            <person name="Ormeno-Orrillo E."/>
            <person name="Menna P."/>
            <person name="Almeida L.G."/>
            <person name="Ollero F.J."/>
            <person name="Nicolas M.F."/>
            <person name="Pains Rodrigues E."/>
            <person name="Shigueyoshi Nakatani A."/>
            <person name="Silva Batista J.S."/>
            <person name="Oliveira Chueire L.M."/>
            <person name="Souza R.C."/>
            <person name="Ribeiro Vasconcelos A.T."/>
            <person name="Megias M."/>
            <person name="Hungria M."/>
            <person name="Martinez-Romero E."/>
        </authorList>
    </citation>
    <scope>NUCLEOTIDE SEQUENCE [LARGE SCALE GENOMIC DNA]</scope>
    <source>
        <strain evidence="5 6">PRF 81</strain>
    </source>
</reference>
<dbReference type="Proteomes" id="UP000012429">
    <property type="component" value="Unassembled WGS sequence"/>
</dbReference>
<dbReference type="PATRIC" id="fig|363754.4.peg.1462"/>
<dbReference type="Pfam" id="PF13412">
    <property type="entry name" value="HTH_24"/>
    <property type="match status" value="1"/>
</dbReference>
<dbReference type="GO" id="GO:0006355">
    <property type="term" value="P:regulation of DNA-templated transcription"/>
    <property type="evidence" value="ECO:0007669"/>
    <property type="project" value="UniProtKB-ARBA"/>
</dbReference>
<feature type="domain" description="HTH asnC-type" evidence="4">
    <location>
        <begin position="18"/>
        <end position="79"/>
    </location>
</feature>
<evidence type="ECO:0000313" key="6">
    <source>
        <dbReference type="Proteomes" id="UP000012429"/>
    </source>
</evidence>
<dbReference type="Pfam" id="PF01037">
    <property type="entry name" value="AsnC_trans_reg"/>
    <property type="match status" value="1"/>
</dbReference>
<protein>
    <submittedName>
        <fullName evidence="5">Putative transcriptional regulator, AsnC family</fullName>
    </submittedName>
</protein>
<dbReference type="GO" id="GO:0043200">
    <property type="term" value="P:response to amino acid"/>
    <property type="evidence" value="ECO:0007669"/>
    <property type="project" value="TreeGrafter"/>
</dbReference>
<dbReference type="InterPro" id="IPR019887">
    <property type="entry name" value="Tscrpt_reg_AsnC/Lrp_C"/>
</dbReference>
<sequence>MKHSFHHLGYLRVEQVTLDNVDKAILRVLQEHGDISQALLAEKVGASPASCWRRITKLEEAGVLRKTVRLVDADTIGKGLNVFCQVRMKSHDPGARHDFELFINSHREVLECYSMSGEWDYVIRAVVGDVREYEALLMRGILTHDAVLTSSSHFALKTVKYTTSLPI</sequence>
<dbReference type="PANTHER" id="PTHR30154">
    <property type="entry name" value="LEUCINE-RESPONSIVE REGULATORY PROTEIN"/>
    <property type="match status" value="1"/>
</dbReference>